<feature type="transmembrane region" description="Helical" evidence="1">
    <location>
        <begin position="143"/>
        <end position="169"/>
    </location>
</feature>
<organism evidence="2 3">
    <name type="scientific">Methanolobus tindarius DSM 2278</name>
    <dbReference type="NCBI Taxonomy" id="1090322"/>
    <lineage>
        <taxon>Archaea</taxon>
        <taxon>Methanobacteriati</taxon>
        <taxon>Methanobacteriota</taxon>
        <taxon>Stenosarchaea group</taxon>
        <taxon>Methanomicrobia</taxon>
        <taxon>Methanosarcinales</taxon>
        <taxon>Methanosarcinaceae</taxon>
        <taxon>Methanolobus</taxon>
    </lineage>
</organism>
<feature type="transmembrane region" description="Helical" evidence="1">
    <location>
        <begin position="114"/>
        <end position="137"/>
    </location>
</feature>
<keyword evidence="1" id="KW-0472">Membrane</keyword>
<dbReference type="EMBL" id="AZAJ01000001">
    <property type="protein sequence ID" value="ETA67654.1"/>
    <property type="molecule type" value="Genomic_DNA"/>
</dbReference>
<evidence type="ECO:0000256" key="1">
    <source>
        <dbReference type="SAM" id="Phobius"/>
    </source>
</evidence>
<evidence type="ECO:0000313" key="3">
    <source>
        <dbReference type="Proteomes" id="UP000019483"/>
    </source>
</evidence>
<keyword evidence="1" id="KW-1133">Transmembrane helix</keyword>
<gene>
    <name evidence="2" type="ORF">MettiDRAFT_1082</name>
</gene>
<reference evidence="2 3" key="1">
    <citation type="submission" date="2013-08" db="EMBL/GenBank/DDBJ databases">
        <authorList>
            <consortium name="DOE Joint Genome Institute"/>
            <person name="Eisen J."/>
            <person name="Huntemann M."/>
            <person name="Han J."/>
            <person name="Chen A."/>
            <person name="Kyrpides N."/>
            <person name="Mavromatis K."/>
            <person name="Markowitz V."/>
            <person name="Palaniappan K."/>
            <person name="Ivanova N."/>
            <person name="Schaumberg A."/>
            <person name="Pati A."/>
            <person name="Liolios K."/>
            <person name="Nordberg H.P."/>
            <person name="Cantor M.N."/>
            <person name="Hua S.X."/>
            <person name="Woyke T."/>
        </authorList>
    </citation>
    <scope>NUCLEOTIDE SEQUENCE [LARGE SCALE GENOMIC DNA]</scope>
    <source>
        <strain evidence="2 3">DSM 2278</strain>
    </source>
</reference>
<evidence type="ECO:0008006" key="4">
    <source>
        <dbReference type="Google" id="ProtNLM"/>
    </source>
</evidence>
<proteinExistence type="predicted"/>
<feature type="transmembrane region" description="Helical" evidence="1">
    <location>
        <begin position="67"/>
        <end position="93"/>
    </location>
</feature>
<feature type="transmembrane region" description="Helical" evidence="1">
    <location>
        <begin position="23"/>
        <end position="47"/>
    </location>
</feature>
<dbReference type="Proteomes" id="UP000019483">
    <property type="component" value="Unassembled WGS sequence"/>
</dbReference>
<protein>
    <recommendedName>
        <fullName evidence="4">Fluoroquinolone transport system permease protein</fullName>
    </recommendedName>
</protein>
<keyword evidence="1" id="KW-0812">Transmembrane</keyword>
<evidence type="ECO:0000313" key="2">
    <source>
        <dbReference type="EMBL" id="ETA67654.1"/>
    </source>
</evidence>
<sequence length="253" mass="28279">MQITKLLYNLGSNDVKLIRRDSFLIFMFLFAAIIAAVLHYGLPWLNVYLAETGLLPMEGIATSLAELYPMLVAFFALFDGALLVGAVFGFVLLDEKDGNTIKAMLVTPVPLKYYLVYRVAVPFFLGFFVIAGMVLFIDLALLPLWQMLLLIAGASLTASIVALFFATFAGNKVEGFALSKVGGIAGWSILLGWFLPEPWVWLMGLFPPYWISKAYWMAYAGESLWWVVLIIGIILQLVLVIVLIKRFNKTAYR</sequence>
<name>W9DNI7_METTI</name>
<dbReference type="STRING" id="1090322.MettiDRAFT_1082"/>
<feature type="transmembrane region" description="Helical" evidence="1">
    <location>
        <begin position="224"/>
        <end position="244"/>
    </location>
</feature>
<accession>W9DNI7</accession>
<comment type="caution">
    <text evidence="2">The sequence shown here is derived from an EMBL/GenBank/DDBJ whole genome shotgun (WGS) entry which is preliminary data.</text>
</comment>
<dbReference type="RefSeq" id="WP_023844790.1">
    <property type="nucleotide sequence ID" value="NZ_AZAJ01000001.1"/>
</dbReference>
<feature type="transmembrane region" description="Helical" evidence="1">
    <location>
        <begin position="181"/>
        <end position="204"/>
    </location>
</feature>
<dbReference type="AlphaFoldDB" id="W9DNI7"/>
<keyword evidence="3" id="KW-1185">Reference proteome</keyword>